<dbReference type="FunFam" id="3.40.50.720:FF:000003">
    <property type="entry name" value="S-(hydroxymethyl)glutathione dehydrogenase"/>
    <property type="match status" value="1"/>
</dbReference>
<dbReference type="Gene3D" id="3.90.180.10">
    <property type="entry name" value="Medium-chain alcohol dehydrogenases, catalytic domain"/>
    <property type="match status" value="1"/>
</dbReference>
<dbReference type="InterPro" id="IPR002328">
    <property type="entry name" value="ADH_Zn_CS"/>
</dbReference>
<dbReference type="Gene3D" id="3.40.50.720">
    <property type="entry name" value="NAD(P)-binding Rossmann-like Domain"/>
    <property type="match status" value="1"/>
</dbReference>
<dbReference type="AlphaFoldDB" id="A0A380MHX9"/>
<keyword evidence="4 6" id="KW-0862">Zinc</keyword>
<dbReference type="Pfam" id="PF00107">
    <property type="entry name" value="ADH_zinc_N"/>
    <property type="match status" value="1"/>
</dbReference>
<dbReference type="GO" id="GO:0008270">
    <property type="term" value="F:zinc ion binding"/>
    <property type="evidence" value="ECO:0007669"/>
    <property type="project" value="InterPro"/>
</dbReference>
<dbReference type="GO" id="GO:0000721">
    <property type="term" value="F:(R,R)-butanediol dehydrogenase activity"/>
    <property type="evidence" value="ECO:0007669"/>
    <property type="project" value="TreeGrafter"/>
</dbReference>
<evidence type="ECO:0000313" key="8">
    <source>
        <dbReference type="EMBL" id="SUO91334.1"/>
    </source>
</evidence>
<keyword evidence="5 8" id="KW-0560">Oxidoreductase</keyword>
<evidence type="ECO:0000259" key="7">
    <source>
        <dbReference type="SMART" id="SM00829"/>
    </source>
</evidence>
<dbReference type="PANTHER" id="PTHR43161">
    <property type="entry name" value="SORBITOL DEHYDROGENASE"/>
    <property type="match status" value="1"/>
</dbReference>
<dbReference type="Pfam" id="PF08240">
    <property type="entry name" value="ADH_N"/>
    <property type="match status" value="1"/>
</dbReference>
<evidence type="ECO:0000256" key="6">
    <source>
        <dbReference type="RuleBase" id="RU361277"/>
    </source>
</evidence>
<dbReference type="InterPro" id="IPR020843">
    <property type="entry name" value="ER"/>
</dbReference>
<feature type="domain" description="Enoyl reductase (ER)" evidence="7">
    <location>
        <begin position="12"/>
        <end position="343"/>
    </location>
</feature>
<dbReference type="SUPFAM" id="SSF50129">
    <property type="entry name" value="GroES-like"/>
    <property type="match status" value="1"/>
</dbReference>
<dbReference type="InterPro" id="IPR036291">
    <property type="entry name" value="NAD(P)-bd_dom_sf"/>
</dbReference>
<gene>
    <name evidence="8" type="primary">gutB</name>
    <name evidence="8" type="ORF">NCTC10717_00108</name>
</gene>
<comment type="similarity">
    <text evidence="2 6">Belongs to the zinc-containing alcohol dehydrogenase family.</text>
</comment>
<comment type="cofactor">
    <cofactor evidence="1 6">
        <name>Zn(2+)</name>
        <dbReference type="ChEBI" id="CHEBI:29105"/>
    </cofactor>
</comment>
<dbReference type="InterPro" id="IPR011032">
    <property type="entry name" value="GroES-like_sf"/>
</dbReference>
<evidence type="ECO:0000256" key="4">
    <source>
        <dbReference type="ARBA" id="ARBA00022833"/>
    </source>
</evidence>
<name>A0A380MHX9_9GAMM</name>
<evidence type="ECO:0000256" key="3">
    <source>
        <dbReference type="ARBA" id="ARBA00022723"/>
    </source>
</evidence>
<dbReference type="InterPro" id="IPR013154">
    <property type="entry name" value="ADH-like_N"/>
</dbReference>
<dbReference type="PANTHER" id="PTHR43161:SF26">
    <property type="entry name" value="GALACTITOL 1-PHOSPHATE 5-DEHYDROGENASE"/>
    <property type="match status" value="1"/>
</dbReference>
<dbReference type="EMBL" id="UHIA01000003">
    <property type="protein sequence ID" value="SUO91334.1"/>
    <property type="molecule type" value="Genomic_DNA"/>
</dbReference>
<accession>A0A380MHX9</accession>
<proteinExistence type="inferred from homology"/>
<dbReference type="InterPro" id="IPR013149">
    <property type="entry name" value="ADH-like_C"/>
</dbReference>
<evidence type="ECO:0000256" key="1">
    <source>
        <dbReference type="ARBA" id="ARBA00001947"/>
    </source>
</evidence>
<sequence length="346" mass="37356">MTMKAARWYGKGDIRIEEVDIPSPKAHQVKIAVKYTGICGSDLHEYLGGPIFIPVDKPHPYSGQQAPLIMGHEFSGEIVEVGSDVHHLRVGDRITVEPILAENGLVGQYNLDPNLGFVGLAADGGFAEFCVVDAQLVHQLPESIDFEQAALTEPAAVALYAVHQSKIKAGETAAVFGCGPIGLLVIEALRAAGASEIYAVELSAERQAKAKELGAIVLDPQKDDVLKTIKDKTNGGCDVSFEVTGVPAVLQQSIEAVKNDGMAVIVSIWEQEASIHPNEIVIKEKTVRGIIAYREVFPAVLKLMEKGYFSKDVLVTKKIQLADLVNEGFEALVKEKNQVKILVSPK</sequence>
<dbReference type="GO" id="GO:0003939">
    <property type="term" value="F:L-iditol 2-dehydrogenase (NAD+) activity"/>
    <property type="evidence" value="ECO:0007669"/>
    <property type="project" value="UniProtKB-EC"/>
</dbReference>
<reference evidence="8 9" key="1">
    <citation type="submission" date="2018-06" db="EMBL/GenBank/DDBJ databases">
        <authorList>
            <consortium name="Pathogen Informatics"/>
            <person name="Doyle S."/>
        </authorList>
    </citation>
    <scope>NUCLEOTIDE SEQUENCE [LARGE SCALE GENOMIC DNA]</scope>
    <source>
        <strain evidence="8 9">NCTC10717</strain>
    </source>
</reference>
<dbReference type="SUPFAM" id="SSF51735">
    <property type="entry name" value="NAD(P)-binding Rossmann-fold domains"/>
    <property type="match status" value="1"/>
</dbReference>
<evidence type="ECO:0000256" key="5">
    <source>
        <dbReference type="ARBA" id="ARBA00023002"/>
    </source>
</evidence>
<dbReference type="PROSITE" id="PS00059">
    <property type="entry name" value="ADH_ZINC"/>
    <property type="match status" value="1"/>
</dbReference>
<keyword evidence="3 6" id="KW-0479">Metal-binding</keyword>
<dbReference type="CDD" id="cd08233">
    <property type="entry name" value="butanediol_DH_like"/>
    <property type="match status" value="1"/>
</dbReference>
<dbReference type="Proteomes" id="UP000254575">
    <property type="component" value="Unassembled WGS sequence"/>
</dbReference>
<protein>
    <submittedName>
        <fullName evidence="8">Sorbitol dehydrogenase</fullName>
        <ecNumber evidence="8">1.1.1.14</ecNumber>
    </submittedName>
</protein>
<evidence type="ECO:0000313" key="9">
    <source>
        <dbReference type="Proteomes" id="UP000254575"/>
    </source>
</evidence>
<evidence type="ECO:0000256" key="2">
    <source>
        <dbReference type="ARBA" id="ARBA00008072"/>
    </source>
</evidence>
<dbReference type="SMART" id="SM00829">
    <property type="entry name" value="PKS_ER"/>
    <property type="match status" value="1"/>
</dbReference>
<organism evidence="8 9">
    <name type="scientific">Suttonella indologenes</name>
    <dbReference type="NCBI Taxonomy" id="13276"/>
    <lineage>
        <taxon>Bacteria</taxon>
        <taxon>Pseudomonadati</taxon>
        <taxon>Pseudomonadota</taxon>
        <taxon>Gammaproteobacteria</taxon>
        <taxon>Cardiobacteriales</taxon>
        <taxon>Cardiobacteriaceae</taxon>
        <taxon>Suttonella</taxon>
    </lineage>
</organism>
<dbReference type="EC" id="1.1.1.14" evidence="8"/>
<keyword evidence="9" id="KW-1185">Reference proteome</keyword>